<organism evidence="1 2">
    <name type="scientific">Cichorium intybus</name>
    <name type="common">Chicory</name>
    <dbReference type="NCBI Taxonomy" id="13427"/>
    <lineage>
        <taxon>Eukaryota</taxon>
        <taxon>Viridiplantae</taxon>
        <taxon>Streptophyta</taxon>
        <taxon>Embryophyta</taxon>
        <taxon>Tracheophyta</taxon>
        <taxon>Spermatophyta</taxon>
        <taxon>Magnoliopsida</taxon>
        <taxon>eudicotyledons</taxon>
        <taxon>Gunneridae</taxon>
        <taxon>Pentapetalae</taxon>
        <taxon>asterids</taxon>
        <taxon>campanulids</taxon>
        <taxon>Asterales</taxon>
        <taxon>Asteraceae</taxon>
        <taxon>Cichorioideae</taxon>
        <taxon>Cichorieae</taxon>
        <taxon>Cichoriinae</taxon>
        <taxon>Cichorium</taxon>
    </lineage>
</organism>
<name>A0ACB9D1C5_CICIN</name>
<accession>A0ACB9D1C5</accession>
<evidence type="ECO:0000313" key="2">
    <source>
        <dbReference type="Proteomes" id="UP001055811"/>
    </source>
</evidence>
<reference evidence="1 2" key="2">
    <citation type="journal article" date="2022" name="Mol. Ecol. Resour.">
        <title>The genomes of chicory, endive, great burdock and yacon provide insights into Asteraceae paleo-polyploidization history and plant inulin production.</title>
        <authorList>
            <person name="Fan W."/>
            <person name="Wang S."/>
            <person name="Wang H."/>
            <person name="Wang A."/>
            <person name="Jiang F."/>
            <person name="Liu H."/>
            <person name="Zhao H."/>
            <person name="Xu D."/>
            <person name="Zhang Y."/>
        </authorList>
    </citation>
    <scope>NUCLEOTIDE SEQUENCE [LARGE SCALE GENOMIC DNA]</scope>
    <source>
        <strain evidence="2">cv. Punajuju</strain>
        <tissue evidence="1">Leaves</tissue>
    </source>
</reference>
<proteinExistence type="predicted"/>
<keyword evidence="2" id="KW-1185">Reference proteome</keyword>
<dbReference type="Proteomes" id="UP001055811">
    <property type="component" value="Linkage Group LG05"/>
</dbReference>
<dbReference type="EMBL" id="CM042013">
    <property type="protein sequence ID" value="KAI3740372.1"/>
    <property type="molecule type" value="Genomic_DNA"/>
</dbReference>
<reference evidence="2" key="1">
    <citation type="journal article" date="2022" name="Mol. Ecol. Resour.">
        <title>The genomes of chicory, endive, great burdock and yacon provide insights into Asteraceae palaeo-polyploidization history and plant inulin production.</title>
        <authorList>
            <person name="Fan W."/>
            <person name="Wang S."/>
            <person name="Wang H."/>
            <person name="Wang A."/>
            <person name="Jiang F."/>
            <person name="Liu H."/>
            <person name="Zhao H."/>
            <person name="Xu D."/>
            <person name="Zhang Y."/>
        </authorList>
    </citation>
    <scope>NUCLEOTIDE SEQUENCE [LARGE SCALE GENOMIC DNA]</scope>
    <source>
        <strain evidence="2">cv. Punajuju</strain>
    </source>
</reference>
<protein>
    <submittedName>
        <fullName evidence="1">Uncharacterized protein</fullName>
    </submittedName>
</protein>
<gene>
    <name evidence="1" type="ORF">L2E82_30800</name>
</gene>
<sequence length="154" mass="17174">MRKKLDTIFPADRSAAVSKIPELGGSDAAGEDRSAATRRKVADDYNDGDQDLKRDKLTVNCTTTRMVRSMKDLVMSSRGSSHVTEKTGINFSIVKLLVLRDKEDKIDMEFGTDENNIATAPPRGPPYGGGLLWKTKRWRRSGSKKTGYQFFTRA</sequence>
<evidence type="ECO:0000313" key="1">
    <source>
        <dbReference type="EMBL" id="KAI3740372.1"/>
    </source>
</evidence>
<comment type="caution">
    <text evidence="1">The sequence shown here is derived from an EMBL/GenBank/DDBJ whole genome shotgun (WGS) entry which is preliminary data.</text>
</comment>